<evidence type="ECO:0000256" key="6">
    <source>
        <dbReference type="ARBA" id="ARBA00022692"/>
    </source>
</evidence>
<proteinExistence type="inferred from homology"/>
<feature type="transmembrane region" description="Helical" evidence="14">
    <location>
        <begin position="226"/>
        <end position="246"/>
    </location>
</feature>
<feature type="transmembrane region" description="Helical" evidence="14">
    <location>
        <begin position="266"/>
        <end position="287"/>
    </location>
</feature>
<name>A0A1Y2F576_PROLT</name>
<dbReference type="InterPro" id="IPR021261">
    <property type="entry name" value="GPCAT"/>
</dbReference>
<keyword evidence="13" id="KW-0175">Coiled coil</keyword>
<evidence type="ECO:0000256" key="5">
    <source>
        <dbReference type="ARBA" id="ARBA00022679"/>
    </source>
</evidence>
<gene>
    <name evidence="15" type="ORF">BCR37DRAFT_370285</name>
</gene>
<accession>A0A1Y2F576</accession>
<dbReference type="EMBL" id="MCFI01000016">
    <property type="protein sequence ID" value="ORY79011.1"/>
    <property type="molecule type" value="Genomic_DNA"/>
</dbReference>
<evidence type="ECO:0000256" key="13">
    <source>
        <dbReference type="SAM" id="Coils"/>
    </source>
</evidence>
<organism evidence="15 16">
    <name type="scientific">Protomyces lactucae-debilis</name>
    <dbReference type="NCBI Taxonomy" id="2754530"/>
    <lineage>
        <taxon>Eukaryota</taxon>
        <taxon>Fungi</taxon>
        <taxon>Dikarya</taxon>
        <taxon>Ascomycota</taxon>
        <taxon>Taphrinomycotina</taxon>
        <taxon>Taphrinomycetes</taxon>
        <taxon>Taphrinales</taxon>
        <taxon>Protomycetaceae</taxon>
        <taxon>Protomyces</taxon>
    </lineage>
</organism>
<dbReference type="Proteomes" id="UP000193685">
    <property type="component" value="Unassembled WGS sequence"/>
</dbReference>
<evidence type="ECO:0000313" key="16">
    <source>
        <dbReference type="Proteomes" id="UP000193685"/>
    </source>
</evidence>
<evidence type="ECO:0000256" key="7">
    <source>
        <dbReference type="ARBA" id="ARBA00022989"/>
    </source>
</evidence>
<comment type="caution">
    <text evidence="15">The sequence shown here is derived from an EMBL/GenBank/DDBJ whole genome shotgun (WGS) entry which is preliminary data.</text>
</comment>
<keyword evidence="9 14" id="KW-0472">Membrane</keyword>
<keyword evidence="6 14" id="KW-0812">Transmembrane</keyword>
<keyword evidence="11" id="KW-1208">Phospholipid metabolism</keyword>
<evidence type="ECO:0000256" key="14">
    <source>
        <dbReference type="SAM" id="Phobius"/>
    </source>
</evidence>
<feature type="transmembrane region" description="Helical" evidence="14">
    <location>
        <begin position="195"/>
        <end position="214"/>
    </location>
</feature>
<dbReference type="GO" id="GO:0016020">
    <property type="term" value="C:membrane"/>
    <property type="evidence" value="ECO:0007669"/>
    <property type="project" value="UniProtKB-SubCell"/>
</dbReference>
<keyword evidence="8" id="KW-0443">Lipid metabolism</keyword>
<evidence type="ECO:0000256" key="3">
    <source>
        <dbReference type="ARBA" id="ARBA00019082"/>
    </source>
</evidence>
<dbReference type="PANTHER" id="PTHR31201">
    <property type="entry name" value="OS01G0585100 PROTEIN"/>
    <property type="match status" value="1"/>
</dbReference>
<dbReference type="Pfam" id="PF10998">
    <property type="entry name" value="DUF2838"/>
    <property type="match status" value="1"/>
</dbReference>
<keyword evidence="10" id="KW-0594">Phospholipid biosynthesis</keyword>
<evidence type="ECO:0000256" key="8">
    <source>
        <dbReference type="ARBA" id="ARBA00023098"/>
    </source>
</evidence>
<dbReference type="PANTHER" id="PTHR31201:SF1">
    <property type="entry name" value="GLYCEROPHOSPHOCHOLINE ACYLTRANSFERASE 1"/>
    <property type="match status" value="1"/>
</dbReference>
<sequence length="449" mass="51487">MGSRYDAPAMSRTNSTSSIDYDPMLDDIIREEMEDQTPGFFDLLDSIGNFAPSFENINKKIGDRSRRLRAELATRAKGVEPLQGKVNKEFDRVKARFNRQLDRAASRWDSKNAAKAREKVAFVFGVGNVFLTGFLLGGYPELVHVLYTIQVVTWLPWRYYTYHKRGMHYFIADLCYWVNLLTVLYLWVFPKSEHLLAACFYLSFGSLAWAIIAWRNSLVFHSVDKITSLFIHIFPPAVMQSIIHIVPRSYAHERFPATQRIMTTPYSEALLSSAAAYIVWQTLYYVFIQVRRQEKIKAGRPTSFTWLLKSYSKSWIGKQVLKLPEPLQPFAFMGIQFAYAIVTMLPCPIWLHYRLAAVIFLSSVFSWSIWNGANYYARISAARDNFKEEIELLRAEIANMEQGSVSSPGTPAAPPGPLFGPPSELFLSSSLDSFPQNFKFHRQRDKAPT</sequence>
<keyword evidence="4" id="KW-0444">Lipid biosynthesis</keyword>
<evidence type="ECO:0000256" key="12">
    <source>
        <dbReference type="ARBA" id="ARBA00023315"/>
    </source>
</evidence>
<evidence type="ECO:0000256" key="10">
    <source>
        <dbReference type="ARBA" id="ARBA00023209"/>
    </source>
</evidence>
<keyword evidence="16" id="KW-1185">Reference proteome</keyword>
<feature type="transmembrane region" description="Helical" evidence="14">
    <location>
        <begin position="169"/>
        <end position="189"/>
    </location>
</feature>
<dbReference type="GeneID" id="63784925"/>
<feature type="coiled-coil region" evidence="13">
    <location>
        <begin position="376"/>
        <end position="403"/>
    </location>
</feature>
<evidence type="ECO:0000256" key="1">
    <source>
        <dbReference type="ARBA" id="ARBA00004141"/>
    </source>
</evidence>
<protein>
    <recommendedName>
        <fullName evidence="3">Glycerophosphocholine acyltransferase 1</fullName>
    </recommendedName>
</protein>
<feature type="transmembrane region" description="Helical" evidence="14">
    <location>
        <begin position="357"/>
        <end position="377"/>
    </location>
</feature>
<dbReference type="AlphaFoldDB" id="A0A1Y2F576"/>
<keyword evidence="7 14" id="KW-1133">Transmembrane helix</keyword>
<dbReference type="OrthoDB" id="406287at2759"/>
<keyword evidence="5" id="KW-0808">Transferase</keyword>
<dbReference type="GO" id="GO:0016746">
    <property type="term" value="F:acyltransferase activity"/>
    <property type="evidence" value="ECO:0007669"/>
    <property type="project" value="UniProtKB-KW"/>
</dbReference>
<dbReference type="OMA" id="WKRRVPT"/>
<keyword evidence="12" id="KW-0012">Acyltransferase</keyword>
<feature type="transmembrane region" description="Helical" evidence="14">
    <location>
        <begin position="330"/>
        <end position="351"/>
    </location>
</feature>
<evidence type="ECO:0000256" key="11">
    <source>
        <dbReference type="ARBA" id="ARBA00023264"/>
    </source>
</evidence>
<evidence type="ECO:0000256" key="9">
    <source>
        <dbReference type="ARBA" id="ARBA00023136"/>
    </source>
</evidence>
<dbReference type="GO" id="GO:0006656">
    <property type="term" value="P:phosphatidylcholine biosynthetic process"/>
    <property type="evidence" value="ECO:0007669"/>
    <property type="project" value="TreeGrafter"/>
</dbReference>
<feature type="transmembrane region" description="Helical" evidence="14">
    <location>
        <begin position="120"/>
        <end position="139"/>
    </location>
</feature>
<comment type="subcellular location">
    <subcellularLocation>
        <location evidence="1">Membrane</location>
        <topology evidence="1">Multi-pass membrane protein</topology>
    </subcellularLocation>
</comment>
<evidence type="ECO:0000256" key="4">
    <source>
        <dbReference type="ARBA" id="ARBA00022516"/>
    </source>
</evidence>
<evidence type="ECO:0000256" key="2">
    <source>
        <dbReference type="ARBA" id="ARBA00006675"/>
    </source>
</evidence>
<reference evidence="15 16" key="1">
    <citation type="submission" date="2016-07" db="EMBL/GenBank/DDBJ databases">
        <title>Pervasive Adenine N6-methylation of Active Genes in Fungi.</title>
        <authorList>
            <consortium name="DOE Joint Genome Institute"/>
            <person name="Mondo S.J."/>
            <person name="Dannebaum R.O."/>
            <person name="Kuo R.C."/>
            <person name="Labutti K."/>
            <person name="Haridas S."/>
            <person name="Kuo A."/>
            <person name="Salamov A."/>
            <person name="Ahrendt S.R."/>
            <person name="Lipzen A."/>
            <person name="Sullivan W."/>
            <person name="Andreopoulos W.B."/>
            <person name="Clum A."/>
            <person name="Lindquist E."/>
            <person name="Daum C."/>
            <person name="Ramamoorthy G.K."/>
            <person name="Gryganskyi A."/>
            <person name="Culley D."/>
            <person name="Magnuson J.K."/>
            <person name="James T.Y."/>
            <person name="O'Malley M.A."/>
            <person name="Stajich J.E."/>
            <person name="Spatafora J.W."/>
            <person name="Visel A."/>
            <person name="Grigoriev I.V."/>
        </authorList>
    </citation>
    <scope>NUCLEOTIDE SEQUENCE [LARGE SCALE GENOMIC DNA]</scope>
    <source>
        <strain evidence="15 16">12-1054</strain>
    </source>
</reference>
<dbReference type="RefSeq" id="XP_040723643.1">
    <property type="nucleotide sequence ID" value="XM_040868326.1"/>
</dbReference>
<comment type="similarity">
    <text evidence="2">Belongs to the GPC1 family.</text>
</comment>
<feature type="transmembrane region" description="Helical" evidence="14">
    <location>
        <begin position="145"/>
        <end position="162"/>
    </location>
</feature>
<evidence type="ECO:0000313" key="15">
    <source>
        <dbReference type="EMBL" id="ORY79011.1"/>
    </source>
</evidence>